<evidence type="ECO:0000313" key="4">
    <source>
        <dbReference type="Proteomes" id="UP000655208"/>
    </source>
</evidence>
<organism evidence="3 4">
    <name type="scientific">Nakamurella endophytica</name>
    <dbReference type="NCBI Taxonomy" id="1748367"/>
    <lineage>
        <taxon>Bacteria</taxon>
        <taxon>Bacillati</taxon>
        <taxon>Actinomycetota</taxon>
        <taxon>Actinomycetes</taxon>
        <taxon>Nakamurellales</taxon>
        <taxon>Nakamurellaceae</taxon>
        <taxon>Nakamurella</taxon>
    </lineage>
</organism>
<evidence type="ECO:0000256" key="2">
    <source>
        <dbReference type="SAM" id="Phobius"/>
    </source>
</evidence>
<dbReference type="RefSeq" id="WP_188944770.1">
    <property type="nucleotide sequence ID" value="NZ_BMNA01000017.1"/>
</dbReference>
<keyword evidence="2" id="KW-0812">Transmembrane</keyword>
<gene>
    <name evidence="3" type="ORF">GCM10011594_41420</name>
</gene>
<dbReference type="EMBL" id="BMNA01000017">
    <property type="protein sequence ID" value="GGM17050.1"/>
    <property type="molecule type" value="Genomic_DNA"/>
</dbReference>
<accession>A0A917WMS4</accession>
<reference evidence="3" key="2">
    <citation type="submission" date="2020-09" db="EMBL/GenBank/DDBJ databases">
        <authorList>
            <person name="Sun Q."/>
            <person name="Zhou Y."/>
        </authorList>
    </citation>
    <scope>NUCLEOTIDE SEQUENCE</scope>
    <source>
        <strain evidence="3">CGMCC 4.7308</strain>
    </source>
</reference>
<sequence length="50" mass="5520">MTTGPAAVPDRATAEDEIRQDRRSELRMVRCAVVALLAVAALLALRWGLW</sequence>
<proteinExistence type="predicted"/>
<keyword evidence="2" id="KW-0472">Membrane</keyword>
<evidence type="ECO:0000256" key="1">
    <source>
        <dbReference type="SAM" id="MobiDB-lite"/>
    </source>
</evidence>
<dbReference type="Proteomes" id="UP000655208">
    <property type="component" value="Unassembled WGS sequence"/>
</dbReference>
<keyword evidence="2" id="KW-1133">Transmembrane helix</keyword>
<reference evidence="3" key="1">
    <citation type="journal article" date="2014" name="Int. J. Syst. Evol. Microbiol.">
        <title>Complete genome sequence of Corynebacterium casei LMG S-19264T (=DSM 44701T), isolated from a smear-ripened cheese.</title>
        <authorList>
            <consortium name="US DOE Joint Genome Institute (JGI-PGF)"/>
            <person name="Walter F."/>
            <person name="Albersmeier A."/>
            <person name="Kalinowski J."/>
            <person name="Ruckert C."/>
        </authorList>
    </citation>
    <scope>NUCLEOTIDE SEQUENCE</scope>
    <source>
        <strain evidence="3">CGMCC 4.7308</strain>
    </source>
</reference>
<keyword evidence="4" id="KW-1185">Reference proteome</keyword>
<evidence type="ECO:0000313" key="3">
    <source>
        <dbReference type="EMBL" id="GGM17050.1"/>
    </source>
</evidence>
<feature type="compositionally biased region" description="Basic and acidic residues" evidence="1">
    <location>
        <begin position="12"/>
        <end position="22"/>
    </location>
</feature>
<feature type="transmembrane region" description="Helical" evidence="2">
    <location>
        <begin position="28"/>
        <end position="49"/>
    </location>
</feature>
<dbReference type="AlphaFoldDB" id="A0A917WMS4"/>
<feature type="region of interest" description="Disordered" evidence="1">
    <location>
        <begin position="1"/>
        <end position="22"/>
    </location>
</feature>
<name>A0A917WMS4_9ACTN</name>
<comment type="caution">
    <text evidence="3">The sequence shown here is derived from an EMBL/GenBank/DDBJ whole genome shotgun (WGS) entry which is preliminary data.</text>
</comment>
<protein>
    <submittedName>
        <fullName evidence="3">Uncharacterized protein</fullName>
    </submittedName>
</protein>